<keyword evidence="5" id="KW-1185">Reference proteome</keyword>
<proteinExistence type="predicted"/>
<accession>A0A5C3QUA7</accession>
<dbReference type="OrthoDB" id="3232130at2759"/>
<sequence>MPAELPTQPPPEHPIQKHRPPSPLPPKDRKSGFLGLTILAAVILPITLTPYLLLLRRRLRTLNQSLEELRAINATLVQDVVQWRLETSANTDALARMRSMMGKRMEEMAAMKMLADQRDNAVGRALHGVRGDLRKLGDSSRSQTATLGALGTSLADVAAFIYEVNIRHGSSNEQSDRKVEDLRSLALMMIHEHRPPPHPERNEVVNAKAERG</sequence>
<feature type="region of interest" description="Disordered" evidence="2">
    <location>
        <begin position="193"/>
        <end position="212"/>
    </location>
</feature>
<organism evidence="4 5">
    <name type="scientific">Pterulicium gracile</name>
    <dbReference type="NCBI Taxonomy" id="1884261"/>
    <lineage>
        <taxon>Eukaryota</taxon>
        <taxon>Fungi</taxon>
        <taxon>Dikarya</taxon>
        <taxon>Basidiomycota</taxon>
        <taxon>Agaricomycotina</taxon>
        <taxon>Agaricomycetes</taxon>
        <taxon>Agaricomycetidae</taxon>
        <taxon>Agaricales</taxon>
        <taxon>Pleurotineae</taxon>
        <taxon>Pterulaceae</taxon>
        <taxon>Pterulicium</taxon>
    </lineage>
</organism>
<evidence type="ECO:0000256" key="2">
    <source>
        <dbReference type="SAM" id="MobiDB-lite"/>
    </source>
</evidence>
<evidence type="ECO:0000313" key="5">
    <source>
        <dbReference type="Proteomes" id="UP000305067"/>
    </source>
</evidence>
<feature type="transmembrane region" description="Helical" evidence="3">
    <location>
        <begin position="33"/>
        <end position="54"/>
    </location>
</feature>
<reference evidence="4 5" key="1">
    <citation type="journal article" date="2019" name="Nat. Ecol. Evol.">
        <title>Megaphylogeny resolves global patterns of mushroom evolution.</title>
        <authorList>
            <person name="Varga T."/>
            <person name="Krizsan K."/>
            <person name="Foldi C."/>
            <person name="Dima B."/>
            <person name="Sanchez-Garcia M."/>
            <person name="Sanchez-Ramirez S."/>
            <person name="Szollosi G.J."/>
            <person name="Szarkandi J.G."/>
            <person name="Papp V."/>
            <person name="Albert L."/>
            <person name="Andreopoulos W."/>
            <person name="Angelini C."/>
            <person name="Antonin V."/>
            <person name="Barry K.W."/>
            <person name="Bougher N.L."/>
            <person name="Buchanan P."/>
            <person name="Buyck B."/>
            <person name="Bense V."/>
            <person name="Catcheside P."/>
            <person name="Chovatia M."/>
            <person name="Cooper J."/>
            <person name="Damon W."/>
            <person name="Desjardin D."/>
            <person name="Finy P."/>
            <person name="Geml J."/>
            <person name="Haridas S."/>
            <person name="Hughes K."/>
            <person name="Justo A."/>
            <person name="Karasinski D."/>
            <person name="Kautmanova I."/>
            <person name="Kiss B."/>
            <person name="Kocsube S."/>
            <person name="Kotiranta H."/>
            <person name="LaButti K.M."/>
            <person name="Lechner B.E."/>
            <person name="Liimatainen K."/>
            <person name="Lipzen A."/>
            <person name="Lukacs Z."/>
            <person name="Mihaltcheva S."/>
            <person name="Morgado L.N."/>
            <person name="Niskanen T."/>
            <person name="Noordeloos M.E."/>
            <person name="Ohm R.A."/>
            <person name="Ortiz-Santana B."/>
            <person name="Ovrebo C."/>
            <person name="Racz N."/>
            <person name="Riley R."/>
            <person name="Savchenko A."/>
            <person name="Shiryaev A."/>
            <person name="Soop K."/>
            <person name="Spirin V."/>
            <person name="Szebenyi C."/>
            <person name="Tomsovsky M."/>
            <person name="Tulloss R.E."/>
            <person name="Uehling J."/>
            <person name="Grigoriev I.V."/>
            <person name="Vagvolgyi C."/>
            <person name="Papp T."/>
            <person name="Martin F.M."/>
            <person name="Miettinen O."/>
            <person name="Hibbett D.S."/>
            <person name="Nagy L.G."/>
        </authorList>
    </citation>
    <scope>NUCLEOTIDE SEQUENCE [LARGE SCALE GENOMIC DNA]</scope>
    <source>
        <strain evidence="4 5">CBS 309.79</strain>
    </source>
</reference>
<evidence type="ECO:0000256" key="1">
    <source>
        <dbReference type="SAM" id="Coils"/>
    </source>
</evidence>
<gene>
    <name evidence="4" type="ORF">BDV98DRAFT_560270</name>
</gene>
<keyword evidence="3" id="KW-1133">Transmembrane helix</keyword>
<feature type="region of interest" description="Disordered" evidence="2">
    <location>
        <begin position="1"/>
        <end position="28"/>
    </location>
</feature>
<keyword evidence="3" id="KW-0472">Membrane</keyword>
<keyword evidence="1" id="KW-0175">Coiled coil</keyword>
<dbReference type="EMBL" id="ML178816">
    <property type="protein sequence ID" value="TFL05583.1"/>
    <property type="molecule type" value="Genomic_DNA"/>
</dbReference>
<feature type="coiled-coil region" evidence="1">
    <location>
        <begin position="52"/>
        <end position="79"/>
    </location>
</feature>
<evidence type="ECO:0000256" key="3">
    <source>
        <dbReference type="SAM" id="Phobius"/>
    </source>
</evidence>
<keyword evidence="3" id="KW-0812">Transmembrane</keyword>
<name>A0A5C3QUA7_9AGAR</name>
<dbReference type="AlphaFoldDB" id="A0A5C3QUA7"/>
<evidence type="ECO:0000313" key="4">
    <source>
        <dbReference type="EMBL" id="TFL05583.1"/>
    </source>
</evidence>
<protein>
    <submittedName>
        <fullName evidence="4">Uncharacterized protein</fullName>
    </submittedName>
</protein>
<dbReference type="Proteomes" id="UP000305067">
    <property type="component" value="Unassembled WGS sequence"/>
</dbReference>